<evidence type="ECO:0000313" key="2">
    <source>
        <dbReference type="Proteomes" id="UP000695022"/>
    </source>
</evidence>
<dbReference type="Pfam" id="PF00078">
    <property type="entry name" value="RVT_1"/>
    <property type="match status" value="1"/>
</dbReference>
<name>A0ABM1E1K2_PRICU</name>
<evidence type="ECO:0000259" key="1">
    <source>
        <dbReference type="Pfam" id="PF00078"/>
    </source>
</evidence>
<sequence>MVEGPLEDVTEHALEVALREMSSGKAAGPTGVTSDLVKAAGREGIRELGSIVKELIGGNGIPEDWKNSSTIPIYKGKGDAMVCGKHRGERLLEHAMKIYARVLEKRLRKEVDIGSFQFGFWPGRSTTGAIFVLRQLQEKYNQKKKKLYYIFVDLEKAFDPSTKRSDKVGLKKEKST</sequence>
<dbReference type="GeneID" id="106808038"/>
<gene>
    <name evidence="3" type="primary">LOC106808038</name>
</gene>
<dbReference type="InterPro" id="IPR000477">
    <property type="entry name" value="RT_dom"/>
</dbReference>
<dbReference type="RefSeq" id="XP_014666073.1">
    <property type="nucleotide sequence ID" value="XM_014810587.1"/>
</dbReference>
<proteinExistence type="predicted"/>
<feature type="domain" description="Reverse transcriptase" evidence="1">
    <location>
        <begin position="79"/>
        <end position="159"/>
    </location>
</feature>
<accession>A0ABM1E1K2</accession>
<reference evidence="3" key="1">
    <citation type="submission" date="2025-08" db="UniProtKB">
        <authorList>
            <consortium name="RefSeq"/>
        </authorList>
    </citation>
    <scope>IDENTIFICATION</scope>
</reference>
<organism evidence="2 3">
    <name type="scientific">Priapulus caudatus</name>
    <name type="common">Priapulid worm</name>
    <dbReference type="NCBI Taxonomy" id="37621"/>
    <lineage>
        <taxon>Eukaryota</taxon>
        <taxon>Metazoa</taxon>
        <taxon>Ecdysozoa</taxon>
        <taxon>Scalidophora</taxon>
        <taxon>Priapulida</taxon>
        <taxon>Priapulimorpha</taxon>
        <taxon>Priapulimorphida</taxon>
        <taxon>Priapulidae</taxon>
        <taxon>Priapulus</taxon>
    </lineage>
</organism>
<protein>
    <submittedName>
        <fullName evidence="3">Uncharacterized protein LOC106808038</fullName>
    </submittedName>
</protein>
<evidence type="ECO:0000313" key="3">
    <source>
        <dbReference type="RefSeq" id="XP_014666073.1"/>
    </source>
</evidence>
<keyword evidence="2" id="KW-1185">Reference proteome</keyword>
<dbReference type="PANTHER" id="PTHR19446">
    <property type="entry name" value="REVERSE TRANSCRIPTASES"/>
    <property type="match status" value="1"/>
</dbReference>
<dbReference type="Proteomes" id="UP000695022">
    <property type="component" value="Unplaced"/>
</dbReference>